<name>A0A0M2H4P0_MICTR</name>
<keyword evidence="3" id="KW-1185">Reference proteome</keyword>
<gene>
    <name evidence="2" type="ORF">RS82_02659</name>
</gene>
<feature type="domain" description="DUF2510" evidence="1">
    <location>
        <begin position="11"/>
        <end position="42"/>
    </location>
</feature>
<dbReference type="OrthoDB" id="9811665at2"/>
<proteinExistence type="predicted"/>
<organism evidence="2 3">
    <name type="scientific">Microbacterium trichothecenolyticum</name>
    <name type="common">Aureobacterium trichothecenolyticum</name>
    <dbReference type="NCBI Taxonomy" id="69370"/>
    <lineage>
        <taxon>Bacteria</taxon>
        <taxon>Bacillati</taxon>
        <taxon>Actinomycetota</taxon>
        <taxon>Actinomycetes</taxon>
        <taxon>Micrococcales</taxon>
        <taxon>Microbacteriaceae</taxon>
        <taxon>Microbacterium</taxon>
    </lineage>
</organism>
<dbReference type="AlphaFoldDB" id="A0A0M2H4P0"/>
<dbReference type="RefSeq" id="WP_084695638.1">
    <property type="nucleotide sequence ID" value="NZ_JYJA01000037.1"/>
</dbReference>
<evidence type="ECO:0000313" key="3">
    <source>
        <dbReference type="Proteomes" id="UP000034098"/>
    </source>
</evidence>
<dbReference type="EMBL" id="JYJA01000037">
    <property type="protein sequence ID" value="KJL41430.1"/>
    <property type="molecule type" value="Genomic_DNA"/>
</dbReference>
<dbReference type="Proteomes" id="UP000034098">
    <property type="component" value="Unassembled WGS sequence"/>
</dbReference>
<evidence type="ECO:0000259" key="1">
    <source>
        <dbReference type="Pfam" id="PF10708"/>
    </source>
</evidence>
<reference evidence="2 3" key="1">
    <citation type="submission" date="2015-02" db="EMBL/GenBank/DDBJ databases">
        <title>Draft genome sequences of ten Microbacterium spp. with emphasis on heavy metal contaminated environments.</title>
        <authorList>
            <person name="Corretto E."/>
        </authorList>
    </citation>
    <scope>NUCLEOTIDE SEQUENCE [LARGE SCALE GENOMIC DNA]</scope>
    <source>
        <strain evidence="2 3">DSM 8608</strain>
    </source>
</reference>
<dbReference type="InterPro" id="IPR018929">
    <property type="entry name" value="DUF2510"/>
</dbReference>
<dbReference type="Pfam" id="PF10708">
    <property type="entry name" value="DUF2510"/>
    <property type="match status" value="1"/>
</dbReference>
<comment type="caution">
    <text evidence="2">The sequence shown here is derived from an EMBL/GenBank/DDBJ whole genome shotgun (WGS) entry which is preliminary data.</text>
</comment>
<protein>
    <recommendedName>
        <fullName evidence="1">DUF2510 domain-containing protein</fullName>
    </recommendedName>
</protein>
<accession>A0A0M2H4P0</accession>
<evidence type="ECO:0000313" key="2">
    <source>
        <dbReference type="EMBL" id="KJL41430.1"/>
    </source>
</evidence>
<sequence>MRDSVSAPAKAGWYPTPVHDRERYWDGVRWTEMFRQARASAPTSIGGGVGSEATV</sequence>
<dbReference type="PATRIC" id="fig|69370.6.peg.2701"/>